<keyword evidence="1" id="KW-0233">DNA recombination</keyword>
<proteinExistence type="predicted"/>
<evidence type="ECO:0000313" key="3">
    <source>
        <dbReference type="EMBL" id="HHE54661.1"/>
    </source>
</evidence>
<dbReference type="PROSITE" id="PS51898">
    <property type="entry name" value="TYR_RECOMBINASE"/>
    <property type="match status" value="1"/>
</dbReference>
<protein>
    <submittedName>
        <fullName evidence="3">Integrase</fullName>
    </submittedName>
</protein>
<evidence type="ECO:0000256" key="1">
    <source>
        <dbReference type="ARBA" id="ARBA00023172"/>
    </source>
</evidence>
<dbReference type="GO" id="GO:0006310">
    <property type="term" value="P:DNA recombination"/>
    <property type="evidence" value="ECO:0007669"/>
    <property type="project" value="UniProtKB-KW"/>
</dbReference>
<name>A0A7V5H2I2_CALAY</name>
<dbReference type="GO" id="GO:0015074">
    <property type="term" value="P:DNA integration"/>
    <property type="evidence" value="ECO:0007669"/>
    <property type="project" value="InterPro"/>
</dbReference>
<evidence type="ECO:0000259" key="2">
    <source>
        <dbReference type="PROSITE" id="PS51898"/>
    </source>
</evidence>
<comment type="caution">
    <text evidence="3">The sequence shown here is derived from an EMBL/GenBank/DDBJ whole genome shotgun (WGS) entry which is preliminary data.</text>
</comment>
<sequence>VHHLRHSYAVHLLEAGVDFRYVQQYLGHEDPKTTLIYTRLINIALPDPIEAINKVMDAIR</sequence>
<dbReference type="EMBL" id="DRTD01000193">
    <property type="protein sequence ID" value="HHE54661.1"/>
    <property type="molecule type" value="Genomic_DNA"/>
</dbReference>
<dbReference type="InterPro" id="IPR002104">
    <property type="entry name" value="Integrase_catalytic"/>
</dbReference>
<gene>
    <name evidence="3" type="ORF">ENL21_02685</name>
</gene>
<accession>A0A7V5H2I2</accession>
<dbReference type="Proteomes" id="UP000886111">
    <property type="component" value="Unassembled WGS sequence"/>
</dbReference>
<feature type="non-terminal residue" evidence="3">
    <location>
        <position position="1"/>
    </location>
</feature>
<feature type="domain" description="Tyr recombinase" evidence="2">
    <location>
        <begin position="1"/>
        <end position="50"/>
    </location>
</feature>
<dbReference type="Pfam" id="PF00589">
    <property type="entry name" value="Phage_integrase"/>
    <property type="match status" value="1"/>
</dbReference>
<reference evidence="3" key="1">
    <citation type="journal article" date="2020" name="mSystems">
        <title>Genome- and Community-Level Interaction Insights into Carbon Utilization and Element Cycling Functions of Hydrothermarchaeota in Hydrothermal Sediment.</title>
        <authorList>
            <person name="Zhou Z."/>
            <person name="Liu Y."/>
            <person name="Xu W."/>
            <person name="Pan J."/>
            <person name="Luo Z.H."/>
            <person name="Li M."/>
        </authorList>
    </citation>
    <scope>NUCLEOTIDE SEQUENCE [LARGE SCALE GENOMIC DNA]</scope>
    <source>
        <strain evidence="3">HyVt-76</strain>
    </source>
</reference>
<dbReference type="SUPFAM" id="SSF56349">
    <property type="entry name" value="DNA breaking-rejoining enzymes"/>
    <property type="match status" value="1"/>
</dbReference>
<organism evidence="3">
    <name type="scientific">Caldithrix abyssi</name>
    <dbReference type="NCBI Taxonomy" id="187145"/>
    <lineage>
        <taxon>Bacteria</taxon>
        <taxon>Pseudomonadati</taxon>
        <taxon>Calditrichota</taxon>
        <taxon>Calditrichia</taxon>
        <taxon>Calditrichales</taxon>
        <taxon>Calditrichaceae</taxon>
        <taxon>Caldithrix</taxon>
    </lineage>
</organism>
<dbReference type="AlphaFoldDB" id="A0A7V5H2I2"/>
<dbReference type="InterPro" id="IPR011010">
    <property type="entry name" value="DNA_brk_join_enz"/>
</dbReference>
<dbReference type="Gene3D" id="1.10.443.10">
    <property type="entry name" value="Intergrase catalytic core"/>
    <property type="match status" value="1"/>
</dbReference>
<dbReference type="GO" id="GO:0003677">
    <property type="term" value="F:DNA binding"/>
    <property type="evidence" value="ECO:0007669"/>
    <property type="project" value="InterPro"/>
</dbReference>
<dbReference type="InterPro" id="IPR013762">
    <property type="entry name" value="Integrase-like_cat_sf"/>
</dbReference>